<dbReference type="EMBL" id="BMJI01000017">
    <property type="protein sequence ID" value="GGC95998.1"/>
    <property type="molecule type" value="Genomic_DNA"/>
</dbReference>
<dbReference type="PANTHER" id="PTHR34297:SF3">
    <property type="entry name" value="ALKALINE SHOCK PROTEIN 23"/>
    <property type="match status" value="1"/>
</dbReference>
<evidence type="ECO:0000313" key="4">
    <source>
        <dbReference type="Proteomes" id="UP000597761"/>
    </source>
</evidence>
<reference evidence="4" key="1">
    <citation type="journal article" date="2019" name="Int. J. Syst. Evol. Microbiol.">
        <title>The Global Catalogue of Microorganisms (GCM) 10K type strain sequencing project: providing services to taxonomists for standard genome sequencing and annotation.</title>
        <authorList>
            <consortium name="The Broad Institute Genomics Platform"/>
            <consortium name="The Broad Institute Genome Sequencing Center for Infectious Disease"/>
            <person name="Wu L."/>
            <person name="Ma J."/>
        </authorList>
    </citation>
    <scope>NUCLEOTIDE SEQUENCE [LARGE SCALE GENOMIC DNA]</scope>
    <source>
        <strain evidence="4">CGMCC 1.15480</strain>
    </source>
</reference>
<dbReference type="Proteomes" id="UP000597761">
    <property type="component" value="Unassembled WGS sequence"/>
</dbReference>
<feature type="region of interest" description="Disordered" evidence="2">
    <location>
        <begin position="1"/>
        <end position="22"/>
    </location>
</feature>
<evidence type="ECO:0000256" key="1">
    <source>
        <dbReference type="ARBA" id="ARBA00005721"/>
    </source>
</evidence>
<dbReference type="PANTHER" id="PTHR34297">
    <property type="entry name" value="HYPOTHETICAL CYTOSOLIC PROTEIN-RELATED"/>
    <property type="match status" value="1"/>
</dbReference>
<accession>A0ABQ1PF61</accession>
<evidence type="ECO:0000256" key="2">
    <source>
        <dbReference type="SAM" id="MobiDB-lite"/>
    </source>
</evidence>
<gene>
    <name evidence="3" type="ORF">GCM10011512_23760</name>
</gene>
<protein>
    <recommendedName>
        <fullName evidence="5">Asp23/Gls24 family envelope stress response protein</fullName>
    </recommendedName>
</protein>
<dbReference type="Pfam" id="PF03780">
    <property type="entry name" value="Asp23"/>
    <property type="match status" value="1"/>
</dbReference>
<dbReference type="InterPro" id="IPR005531">
    <property type="entry name" value="Asp23"/>
</dbReference>
<name>A0ABQ1PF61_9MICC</name>
<proteinExistence type="inferred from homology"/>
<evidence type="ECO:0008006" key="5">
    <source>
        <dbReference type="Google" id="ProtNLM"/>
    </source>
</evidence>
<dbReference type="RefSeq" id="WP_229659994.1">
    <property type="nucleotide sequence ID" value="NZ_BMJI01000017.1"/>
</dbReference>
<keyword evidence="4" id="KW-1185">Reference proteome</keyword>
<sequence>MTSLESRATAPAVPHRDRHDEDMAGTTQIADAAAARIAALAARRVPGVHTLGAGTPRAIGAIREAVGADDTRSGVRVELGSRQIAVDIVLVAEFGEPLRETAELVRAAVHHDVERLVGLQVTEVNVEIADVHVPDRHLARAERPDLV</sequence>
<evidence type="ECO:0000313" key="3">
    <source>
        <dbReference type="EMBL" id="GGC95998.1"/>
    </source>
</evidence>
<comment type="similarity">
    <text evidence="1">Belongs to the asp23 family.</text>
</comment>
<comment type="caution">
    <text evidence="3">The sequence shown here is derived from an EMBL/GenBank/DDBJ whole genome shotgun (WGS) entry which is preliminary data.</text>
</comment>
<organism evidence="3 4">
    <name type="scientific">Tersicoccus solisilvae</name>
    <dbReference type="NCBI Taxonomy" id="1882339"/>
    <lineage>
        <taxon>Bacteria</taxon>
        <taxon>Bacillati</taxon>
        <taxon>Actinomycetota</taxon>
        <taxon>Actinomycetes</taxon>
        <taxon>Micrococcales</taxon>
        <taxon>Micrococcaceae</taxon>
        <taxon>Tersicoccus</taxon>
    </lineage>
</organism>